<dbReference type="PANTHER" id="PTHR30437">
    <property type="entry name" value="TRANSCRIPTION ELONGATION FACTOR GREA"/>
    <property type="match status" value="1"/>
</dbReference>
<keyword evidence="12" id="KW-0648">Protein biosynthesis</keyword>
<dbReference type="GO" id="GO:0003746">
    <property type="term" value="F:translation elongation factor activity"/>
    <property type="evidence" value="ECO:0007669"/>
    <property type="project" value="UniProtKB-KW"/>
</dbReference>
<accession>A0A1G2DIL0</accession>
<dbReference type="SUPFAM" id="SSF54534">
    <property type="entry name" value="FKBP-like"/>
    <property type="match status" value="1"/>
</dbReference>
<protein>
    <recommendedName>
        <fullName evidence="2 8">Transcription elongation factor GreA</fullName>
    </recommendedName>
    <alternativeName>
        <fullName evidence="7 8">Transcript cleavage factor GreA</fullName>
    </alternativeName>
</protein>
<dbReference type="InterPro" id="IPR023459">
    <property type="entry name" value="Tscrpt_elong_fac_GreA/B_fam"/>
</dbReference>
<evidence type="ECO:0000256" key="5">
    <source>
        <dbReference type="ARBA" id="ARBA00023163"/>
    </source>
</evidence>
<feature type="domain" description="Transcription elongation factor GreA/GreB N-terminal" evidence="11">
    <location>
        <begin position="8"/>
        <end position="77"/>
    </location>
</feature>
<evidence type="ECO:0000256" key="6">
    <source>
        <dbReference type="ARBA" id="ARBA00024916"/>
    </source>
</evidence>
<dbReference type="AlphaFoldDB" id="A0A1G2DIL0"/>
<dbReference type="Gene3D" id="1.10.287.180">
    <property type="entry name" value="Transcription elongation factor, GreA/GreB, N-terminal domain"/>
    <property type="match status" value="1"/>
</dbReference>
<evidence type="ECO:0000256" key="3">
    <source>
        <dbReference type="ARBA" id="ARBA00023015"/>
    </source>
</evidence>
<evidence type="ECO:0000256" key="4">
    <source>
        <dbReference type="ARBA" id="ARBA00023125"/>
    </source>
</evidence>
<organism evidence="12 13">
    <name type="scientific">Candidatus Lloydbacteria bacterium RIFCSPHIGHO2_02_FULL_54_17</name>
    <dbReference type="NCBI Taxonomy" id="1798664"/>
    <lineage>
        <taxon>Bacteria</taxon>
        <taxon>Candidatus Lloydiibacteriota</taxon>
    </lineage>
</organism>
<name>A0A1G2DIL0_9BACT</name>
<dbReference type="Pfam" id="PF01272">
    <property type="entry name" value="GreA_GreB"/>
    <property type="match status" value="1"/>
</dbReference>
<sequence>MANTSKEYLSKEKCDELTKELEFLTRVKRKEIAEALEAAKALGDISENAEYHSAREAQADVEDRIRVLDEMLKNVVIVGGKHKTDTVGIGSVVTVKRGSDTKTYTIVGSEEADIAKGKLSNKSPLGDAMMGKGKGDQFTCSSPSGDSACEILDIK</sequence>
<dbReference type="PANTHER" id="PTHR30437:SF4">
    <property type="entry name" value="TRANSCRIPTION ELONGATION FACTOR GREA"/>
    <property type="match status" value="1"/>
</dbReference>
<evidence type="ECO:0000256" key="9">
    <source>
        <dbReference type="RuleBase" id="RU000556"/>
    </source>
</evidence>
<dbReference type="PIRSF" id="PIRSF006092">
    <property type="entry name" value="GreA_GreB"/>
    <property type="match status" value="1"/>
</dbReference>
<proteinExistence type="inferred from homology"/>
<dbReference type="InterPro" id="IPR001437">
    <property type="entry name" value="Tscrpt_elong_fac_GreA/B_C"/>
</dbReference>
<evidence type="ECO:0000256" key="7">
    <source>
        <dbReference type="ARBA" id="ARBA00030776"/>
    </source>
</evidence>
<dbReference type="GO" id="GO:0070063">
    <property type="term" value="F:RNA polymerase binding"/>
    <property type="evidence" value="ECO:0007669"/>
    <property type="project" value="InterPro"/>
</dbReference>
<evidence type="ECO:0000259" key="10">
    <source>
        <dbReference type="Pfam" id="PF01272"/>
    </source>
</evidence>
<dbReference type="PROSITE" id="PS00829">
    <property type="entry name" value="GREAB_1"/>
    <property type="match status" value="1"/>
</dbReference>
<evidence type="ECO:0000259" key="11">
    <source>
        <dbReference type="Pfam" id="PF03449"/>
    </source>
</evidence>
<evidence type="ECO:0000256" key="8">
    <source>
        <dbReference type="HAMAP-Rule" id="MF_00105"/>
    </source>
</evidence>
<dbReference type="NCBIfam" id="TIGR01462">
    <property type="entry name" value="greA"/>
    <property type="match status" value="1"/>
</dbReference>
<evidence type="ECO:0000313" key="13">
    <source>
        <dbReference type="Proteomes" id="UP000178636"/>
    </source>
</evidence>
<dbReference type="SUPFAM" id="SSF46557">
    <property type="entry name" value="GreA transcript cleavage protein, N-terminal domain"/>
    <property type="match status" value="1"/>
</dbReference>
<dbReference type="Proteomes" id="UP000178636">
    <property type="component" value="Unassembled WGS sequence"/>
</dbReference>
<dbReference type="InterPro" id="IPR036805">
    <property type="entry name" value="Tscrpt_elong_fac_GreA/B_N_sf"/>
</dbReference>
<dbReference type="InterPro" id="IPR006359">
    <property type="entry name" value="Tscrpt_elong_fac_GreA"/>
</dbReference>
<gene>
    <name evidence="8" type="primary">greA</name>
    <name evidence="12" type="ORF">A3C93_06415</name>
</gene>
<dbReference type="InterPro" id="IPR036953">
    <property type="entry name" value="GreA/GreB_C_sf"/>
</dbReference>
<evidence type="ECO:0000256" key="2">
    <source>
        <dbReference type="ARBA" id="ARBA00013729"/>
    </source>
</evidence>
<dbReference type="GO" id="GO:0003677">
    <property type="term" value="F:DNA binding"/>
    <property type="evidence" value="ECO:0007669"/>
    <property type="project" value="UniProtKB-UniRule"/>
</dbReference>
<dbReference type="InterPro" id="IPR018151">
    <property type="entry name" value="TF_GreA/GreB_CS"/>
</dbReference>
<keyword evidence="4 8" id="KW-0238">DNA-binding</keyword>
<dbReference type="InterPro" id="IPR022691">
    <property type="entry name" value="Tscrpt_elong_fac_GreA/B_N"/>
</dbReference>
<comment type="caution">
    <text evidence="12">The sequence shown here is derived from an EMBL/GenBank/DDBJ whole genome shotgun (WGS) entry which is preliminary data.</text>
</comment>
<comment type="function">
    <text evidence="6 8 9">Necessary for efficient RNA polymerase transcription elongation past template-encoded arresting sites. The arresting sites in DNA have the property of trapping a certain fraction of elongating RNA polymerases that pass through, resulting in locked ternary complexes. Cleavage of the nascent transcript by cleavage factors such as GreA or GreB allows the resumption of elongation from the new 3'terminus. GreA releases sequences of 2 to 3 nucleotides.</text>
</comment>
<dbReference type="HAMAP" id="MF_00105">
    <property type="entry name" value="GreA_GreB"/>
    <property type="match status" value="1"/>
</dbReference>
<dbReference type="Gene3D" id="3.10.50.30">
    <property type="entry name" value="Transcription elongation factor, GreA/GreB, C-terminal domain"/>
    <property type="match status" value="1"/>
</dbReference>
<dbReference type="GO" id="GO:0032784">
    <property type="term" value="P:regulation of DNA-templated transcription elongation"/>
    <property type="evidence" value="ECO:0007669"/>
    <property type="project" value="UniProtKB-UniRule"/>
</dbReference>
<feature type="domain" description="Transcription elongation factor GreA/GreB C-terminal" evidence="10">
    <location>
        <begin position="84"/>
        <end position="155"/>
    </location>
</feature>
<dbReference type="Pfam" id="PF03449">
    <property type="entry name" value="GreA_GreB_N"/>
    <property type="match status" value="1"/>
</dbReference>
<keyword evidence="5 8" id="KW-0804">Transcription</keyword>
<evidence type="ECO:0000313" key="12">
    <source>
        <dbReference type="EMBL" id="OGZ12710.1"/>
    </source>
</evidence>
<evidence type="ECO:0000256" key="1">
    <source>
        <dbReference type="ARBA" id="ARBA00008213"/>
    </source>
</evidence>
<dbReference type="InterPro" id="IPR028624">
    <property type="entry name" value="Tscrpt_elong_fac_GreA/B"/>
</dbReference>
<dbReference type="GO" id="GO:0006354">
    <property type="term" value="P:DNA-templated transcription elongation"/>
    <property type="evidence" value="ECO:0007669"/>
    <property type="project" value="TreeGrafter"/>
</dbReference>
<dbReference type="EMBL" id="MHLO01000016">
    <property type="protein sequence ID" value="OGZ12710.1"/>
    <property type="molecule type" value="Genomic_DNA"/>
</dbReference>
<reference evidence="12 13" key="1">
    <citation type="journal article" date="2016" name="Nat. Commun.">
        <title>Thousands of microbial genomes shed light on interconnected biogeochemical processes in an aquifer system.</title>
        <authorList>
            <person name="Anantharaman K."/>
            <person name="Brown C.T."/>
            <person name="Hug L.A."/>
            <person name="Sharon I."/>
            <person name="Castelle C.J."/>
            <person name="Probst A.J."/>
            <person name="Thomas B.C."/>
            <person name="Singh A."/>
            <person name="Wilkins M.J."/>
            <person name="Karaoz U."/>
            <person name="Brodie E.L."/>
            <person name="Williams K.H."/>
            <person name="Hubbard S.S."/>
            <person name="Banfield J.F."/>
        </authorList>
    </citation>
    <scope>NUCLEOTIDE SEQUENCE [LARGE SCALE GENOMIC DNA]</scope>
</reference>
<dbReference type="FunFam" id="1.10.287.180:FF:000001">
    <property type="entry name" value="Transcription elongation factor GreA"/>
    <property type="match status" value="1"/>
</dbReference>
<comment type="similarity">
    <text evidence="1 8 9">Belongs to the GreA/GreB family.</text>
</comment>
<dbReference type="STRING" id="1798664.A3C93_06415"/>
<keyword evidence="3 8" id="KW-0805">Transcription regulation</keyword>
<keyword evidence="12" id="KW-0251">Elongation factor</keyword>
<dbReference type="NCBIfam" id="NF001263">
    <property type="entry name" value="PRK00226.1-4"/>
    <property type="match status" value="1"/>
</dbReference>